<gene>
    <name evidence="4" type="ORF">UW55_C0043G0009</name>
</gene>
<protein>
    <submittedName>
        <fullName evidence="4">Family membership</fullName>
    </submittedName>
</protein>
<evidence type="ECO:0000313" key="4">
    <source>
        <dbReference type="EMBL" id="KKT60875.1"/>
    </source>
</evidence>
<dbReference type="EMBL" id="LCIT01000043">
    <property type="protein sequence ID" value="KKT60875.1"/>
    <property type="molecule type" value="Genomic_DNA"/>
</dbReference>
<feature type="modified residue" description="4-aspartylphosphate" evidence="2">
    <location>
        <position position="65"/>
    </location>
</feature>
<dbReference type="Gene3D" id="3.40.50.2300">
    <property type="match status" value="1"/>
</dbReference>
<organism evidence="4 5">
    <name type="scientific">Candidatus Giovannonibacteria bacterium GW2011_GWA2_44_26</name>
    <dbReference type="NCBI Taxonomy" id="1618648"/>
    <lineage>
        <taxon>Bacteria</taxon>
        <taxon>Candidatus Giovannoniibacteriota</taxon>
    </lineage>
</organism>
<dbReference type="InterPro" id="IPR011006">
    <property type="entry name" value="CheY-like_superfamily"/>
</dbReference>
<dbReference type="PANTHER" id="PTHR44591">
    <property type="entry name" value="STRESS RESPONSE REGULATOR PROTEIN 1"/>
    <property type="match status" value="1"/>
</dbReference>
<dbReference type="SUPFAM" id="SSF52172">
    <property type="entry name" value="CheY-like"/>
    <property type="match status" value="1"/>
</dbReference>
<dbReference type="SMART" id="SM00448">
    <property type="entry name" value="REC"/>
    <property type="match status" value="1"/>
</dbReference>
<dbReference type="InterPro" id="IPR050595">
    <property type="entry name" value="Bact_response_regulator"/>
</dbReference>
<reference evidence="4 5" key="1">
    <citation type="journal article" date="2015" name="Nature">
        <title>rRNA introns, odd ribosomes, and small enigmatic genomes across a large radiation of phyla.</title>
        <authorList>
            <person name="Brown C.T."/>
            <person name="Hug L.A."/>
            <person name="Thomas B.C."/>
            <person name="Sharon I."/>
            <person name="Castelle C.J."/>
            <person name="Singh A."/>
            <person name="Wilkins M.J."/>
            <person name="Williams K.H."/>
            <person name="Banfield J.F."/>
        </authorList>
    </citation>
    <scope>NUCLEOTIDE SEQUENCE [LARGE SCALE GENOMIC DNA]</scope>
</reference>
<dbReference type="GO" id="GO:0000160">
    <property type="term" value="P:phosphorelay signal transduction system"/>
    <property type="evidence" value="ECO:0007669"/>
    <property type="project" value="InterPro"/>
</dbReference>
<proteinExistence type="predicted"/>
<dbReference type="Pfam" id="PF00072">
    <property type="entry name" value="Response_reg"/>
    <property type="match status" value="1"/>
</dbReference>
<accession>A0A0G1INY7</accession>
<evidence type="ECO:0000256" key="1">
    <source>
        <dbReference type="ARBA" id="ARBA00022553"/>
    </source>
</evidence>
<dbReference type="PROSITE" id="PS50110">
    <property type="entry name" value="RESPONSE_REGULATORY"/>
    <property type="match status" value="1"/>
</dbReference>
<comment type="caution">
    <text evidence="4">The sequence shown here is derived from an EMBL/GenBank/DDBJ whole genome shotgun (WGS) entry which is preliminary data.</text>
</comment>
<evidence type="ECO:0000313" key="5">
    <source>
        <dbReference type="Proteomes" id="UP000033945"/>
    </source>
</evidence>
<evidence type="ECO:0000256" key="2">
    <source>
        <dbReference type="PROSITE-ProRule" id="PRU00169"/>
    </source>
</evidence>
<dbReference type="Proteomes" id="UP000033945">
    <property type="component" value="Unassembled WGS sequence"/>
</dbReference>
<sequence>METQENNNTPAGSPILVIEDEVKVHEVLKLQAQKEGLSFTFAESGREGIDKLRSAETTFAAVLLDIHMPETDGFWFLEEKKKDPALNNIPVVIFTNLSNPDLIKRATDLGVNVIPAKAGIQDASDMTGFPVKLGMTEKIVS</sequence>
<evidence type="ECO:0000259" key="3">
    <source>
        <dbReference type="PROSITE" id="PS50110"/>
    </source>
</evidence>
<dbReference type="PANTHER" id="PTHR44591:SF3">
    <property type="entry name" value="RESPONSE REGULATORY DOMAIN-CONTAINING PROTEIN"/>
    <property type="match status" value="1"/>
</dbReference>
<dbReference type="AlphaFoldDB" id="A0A0G1INY7"/>
<keyword evidence="1 2" id="KW-0597">Phosphoprotein</keyword>
<dbReference type="InterPro" id="IPR001789">
    <property type="entry name" value="Sig_transdc_resp-reg_receiver"/>
</dbReference>
<name>A0A0G1INY7_9BACT</name>
<feature type="domain" description="Response regulatory" evidence="3">
    <location>
        <begin position="14"/>
        <end position="141"/>
    </location>
</feature>